<proteinExistence type="predicted"/>
<feature type="non-terminal residue" evidence="1">
    <location>
        <position position="1"/>
    </location>
</feature>
<organism evidence="1 2">
    <name type="scientific">Habropoda laboriosa</name>
    <dbReference type="NCBI Taxonomy" id="597456"/>
    <lineage>
        <taxon>Eukaryota</taxon>
        <taxon>Metazoa</taxon>
        <taxon>Ecdysozoa</taxon>
        <taxon>Arthropoda</taxon>
        <taxon>Hexapoda</taxon>
        <taxon>Insecta</taxon>
        <taxon>Pterygota</taxon>
        <taxon>Neoptera</taxon>
        <taxon>Endopterygota</taxon>
        <taxon>Hymenoptera</taxon>
        <taxon>Apocrita</taxon>
        <taxon>Aculeata</taxon>
        <taxon>Apoidea</taxon>
        <taxon>Anthophila</taxon>
        <taxon>Apidae</taxon>
        <taxon>Habropoda</taxon>
    </lineage>
</organism>
<protein>
    <submittedName>
        <fullName evidence="1">Uncharacterized protein</fullName>
    </submittedName>
</protein>
<accession>A0A0L7R9Z7</accession>
<evidence type="ECO:0000313" key="1">
    <source>
        <dbReference type="EMBL" id="KOC67697.1"/>
    </source>
</evidence>
<evidence type="ECO:0000313" key="2">
    <source>
        <dbReference type="Proteomes" id="UP000053825"/>
    </source>
</evidence>
<name>A0A0L7R9Z7_9HYME</name>
<sequence length="95" mass="10522">RAPGAKIDGPRYKWNGVYNQYLCGGICAPSSKRRLHRSALGSPYSFIYLSNWCVPSSVVVFVGPATCTTRNKSNNKIITGCVWERVVFIIGHCLN</sequence>
<reference evidence="1 2" key="1">
    <citation type="submission" date="2015-07" db="EMBL/GenBank/DDBJ databases">
        <title>The genome of Habropoda laboriosa.</title>
        <authorList>
            <person name="Pan H."/>
            <person name="Kapheim K."/>
        </authorList>
    </citation>
    <scope>NUCLEOTIDE SEQUENCE [LARGE SCALE GENOMIC DNA]</scope>
    <source>
        <strain evidence="1">0110345459</strain>
    </source>
</reference>
<dbReference type="Proteomes" id="UP000053825">
    <property type="component" value="Unassembled WGS sequence"/>
</dbReference>
<dbReference type="AlphaFoldDB" id="A0A0L7R9Z7"/>
<dbReference type="EMBL" id="KQ414619">
    <property type="protein sequence ID" value="KOC67697.1"/>
    <property type="molecule type" value="Genomic_DNA"/>
</dbReference>
<gene>
    <name evidence="1" type="ORF">WH47_11098</name>
</gene>
<keyword evidence="2" id="KW-1185">Reference proteome</keyword>